<feature type="compositionally biased region" description="Polar residues" evidence="4">
    <location>
        <begin position="352"/>
        <end position="370"/>
    </location>
</feature>
<evidence type="ECO:0000259" key="5">
    <source>
        <dbReference type="PROSITE" id="PS50009"/>
    </source>
</evidence>
<reference evidence="7" key="1">
    <citation type="submission" date="2020-01" db="EMBL/GenBank/DDBJ databases">
        <title>Development of genomics and gene disruption for Polysphondylium violaceum indicates a role for the polyketide synthase stlB in stalk morphogenesis.</title>
        <authorList>
            <person name="Narita B."/>
            <person name="Kawabe Y."/>
            <person name="Kin K."/>
            <person name="Saito T."/>
            <person name="Gibbs R."/>
            <person name="Kuspa A."/>
            <person name="Muzny D."/>
            <person name="Queller D."/>
            <person name="Richards S."/>
            <person name="Strassman J."/>
            <person name="Sucgang R."/>
            <person name="Worley K."/>
            <person name="Schaap P."/>
        </authorList>
    </citation>
    <scope>NUCLEOTIDE SEQUENCE</scope>
    <source>
        <strain evidence="7">QSvi11</strain>
    </source>
</reference>
<feature type="domain" description="Ras-GEF" evidence="5">
    <location>
        <begin position="1340"/>
        <end position="1580"/>
    </location>
</feature>
<feature type="compositionally biased region" description="Low complexity" evidence="4">
    <location>
        <begin position="744"/>
        <end position="758"/>
    </location>
</feature>
<feature type="region of interest" description="Disordered" evidence="4">
    <location>
        <begin position="98"/>
        <end position="122"/>
    </location>
</feature>
<evidence type="ECO:0000259" key="6">
    <source>
        <dbReference type="PROSITE" id="PS50238"/>
    </source>
</evidence>
<dbReference type="PROSITE" id="PS50009">
    <property type="entry name" value="RASGEF_CAT"/>
    <property type="match status" value="1"/>
</dbReference>
<dbReference type="InterPro" id="IPR004182">
    <property type="entry name" value="GRAM"/>
</dbReference>
<dbReference type="Pfam" id="PF02893">
    <property type="entry name" value="GRAM"/>
    <property type="match status" value="1"/>
</dbReference>
<feature type="compositionally biased region" description="Low complexity" evidence="4">
    <location>
        <begin position="538"/>
        <end position="549"/>
    </location>
</feature>
<evidence type="ECO:0000313" key="8">
    <source>
        <dbReference type="Proteomes" id="UP000695562"/>
    </source>
</evidence>
<dbReference type="EMBL" id="AJWJ01000014">
    <property type="protein sequence ID" value="KAF2077996.1"/>
    <property type="molecule type" value="Genomic_DNA"/>
</dbReference>
<keyword evidence="1" id="KW-0343">GTPase activation</keyword>
<keyword evidence="2 3" id="KW-0344">Guanine-nucleotide releasing factor</keyword>
<dbReference type="InterPro" id="IPR008937">
    <property type="entry name" value="Ras-like_GEF"/>
</dbReference>
<dbReference type="Pfam" id="PF00617">
    <property type="entry name" value="RasGEF"/>
    <property type="match status" value="1"/>
</dbReference>
<evidence type="ECO:0000256" key="2">
    <source>
        <dbReference type="ARBA" id="ARBA00022658"/>
    </source>
</evidence>
<feature type="region of interest" description="Disordered" evidence="4">
    <location>
        <begin position="744"/>
        <end position="842"/>
    </location>
</feature>
<proteinExistence type="predicted"/>
<dbReference type="GO" id="GO:0005085">
    <property type="term" value="F:guanyl-nucleotide exchange factor activity"/>
    <property type="evidence" value="ECO:0007669"/>
    <property type="project" value="UniProtKB-KW"/>
</dbReference>
<dbReference type="OrthoDB" id="20818at2759"/>
<feature type="compositionally biased region" description="Basic and acidic residues" evidence="4">
    <location>
        <begin position="598"/>
        <end position="607"/>
    </location>
</feature>
<evidence type="ECO:0008006" key="9">
    <source>
        <dbReference type="Google" id="ProtNLM"/>
    </source>
</evidence>
<dbReference type="GO" id="GO:0005096">
    <property type="term" value="F:GTPase activator activity"/>
    <property type="evidence" value="ECO:0007669"/>
    <property type="project" value="UniProtKB-KW"/>
</dbReference>
<dbReference type="PANTHER" id="PTHR23113">
    <property type="entry name" value="GUANINE NUCLEOTIDE EXCHANGE FACTOR"/>
    <property type="match status" value="1"/>
</dbReference>
<dbReference type="Proteomes" id="UP000695562">
    <property type="component" value="Unassembled WGS sequence"/>
</dbReference>
<dbReference type="Gene3D" id="1.20.870.10">
    <property type="entry name" value="Son of sevenless (SoS) protein Chain: S domain 1"/>
    <property type="match status" value="1"/>
</dbReference>
<dbReference type="CDD" id="cd00155">
    <property type="entry name" value="RasGEF"/>
    <property type="match status" value="1"/>
</dbReference>
<feature type="compositionally biased region" description="Polar residues" evidence="4">
    <location>
        <begin position="638"/>
        <end position="652"/>
    </location>
</feature>
<evidence type="ECO:0000256" key="3">
    <source>
        <dbReference type="PROSITE-ProRule" id="PRU00168"/>
    </source>
</evidence>
<dbReference type="Pfam" id="PF00620">
    <property type="entry name" value="RhoGAP"/>
    <property type="match status" value="1"/>
</dbReference>
<dbReference type="InterPro" id="IPR001895">
    <property type="entry name" value="RASGEF_cat_dom"/>
</dbReference>
<sequence>MNNINNHTDFDLYSTFTGEKINNGTSSNTSSGEGGGSSGATTTTTKNIPQFLKIEDRTNTTPTTTTQPKSVATAAIGNNVNTNTINFQPLASIRLNSSSLASTSNHREEEEEEEVEEEEEEEFEIKRITPRDYNNSGRGLLNSSILQSSDSLVNSTLPKSTTPISTTLITSSSLPSTPSLISNSNNNNNSLIKPSAKWKFASSPGKTRPLSVYKPIQGSPSVSSYPKPTFCLDKEAQLIPDYTNNNNSSSSSSPIVVLQGPRSSVIEIQNNSNSNNSSGNEQEEQQQIYSNSLPASMFHKHHNHNTSHTNDESESHLSSSVLTSSNGTPMLSRKSTLIDKVKYIFSPDLTQNGGQLFQDTPQQKEQQTTATNQLPPSQQPQQQSNPTTNTKDKFTINIFKIFEFPTTETIISEHPCAYRRKVSKAGKLYITDNYFCFYSLIFNKEIKKFAHFKDVLTIRKVSSIIIGQSIEISTIYKKYMFGVFENTEVAYQALTNQLSQYKSLTEQRNKSSINTSSVSVISDQKKRSRFFSISTTVSQPVNSNSNSNNSDKKKLSSSTSTYNLNLKKINDSSEDALVAPQTARANVTFSVENNSNNDGKDSGKDNDSESSNNSNNSTPSNVTPQQSSPITIIKSHSIMRTRSGSLPSYSTKKSSKLNYLISPQKNLDKLESTSPSENEITPPSSVGSGSNGDSNPNTTTTTTSTATATKPIISHRKNNSAHKSITFSPNILANLFNLNNMYEASSTTPNSSSPATASQMTAVDNEKDSSTVNTNSIPNSLANSVDSLVSNSSISSTPSSSTPPVVQPQQQQQPLTPTRDRSFTTSFNPFSKSKNKNFNKSHNDSFDRINKMLITRASRDDVQQYCFKEDVFGIPLESMRMAEDSHCPVFVCKLVNHLETTHDSIESIYLTTSCSSANTSQSILSDGSISISNGGGLSSSNLYEGVSRLDQLAKMIKRGKEDIYKHMDDMIDSPLLGQLLKLFLNKLPTPLLNDGLLCESLRSIINPSEQHYKLSFVRSIIFSQPQANWSVFKLLLQHFRNLAKIEFYPITSDDNNNNNDNSQPFEITNQIDLLFHRISTIFGPILFKINNNASVQQNDNSIEIFYYILIHFNEIFNDNDDSTQYIVKKGNQVLKNGTVSQIILKLLDIHYKDETLLETFNLTHHDYFLPTESYIALLVNRYTNLVSQHPTSITSSTGIAVNDISNEWRIKVRERILFIIRSLIEFKPMFWSNIHECFSSVELIQTFSDKFISKHTTTAEELKYFQYLLDLSTKIIDTGNAPNALSMSADSISVMNLHNGHAPAPSAFSPPQSPTGNSHQPMLGASRIQDMKKFNIIDMDATQIAIQITLIDEKSFRMIPVFELLKKKFTNPDLSPNYQNMVKLFNRWSAFVGSEILNHSTPGQRAAVIEKFIEIAIALKSLKNFHGCYSITQGIYHYSIKRLYLTWDKVSKKSMALFQELQNLFSTESNHKVYREMLHASSPPLIPYLGLYTKDLLVSEDSNPTFLIPKSPSSVIGEEKEQIINLEKMRSIYQVIKNWKLYRVNPYPMKTNPIQRDKIISRNILNDDELFEKSLLIEPRIRGQTTAALNPPLVNWSNTPLSS</sequence>
<feature type="compositionally biased region" description="Low complexity" evidence="4">
    <location>
        <begin position="681"/>
        <end position="709"/>
    </location>
</feature>
<feature type="region of interest" description="Disordered" evidence="4">
    <location>
        <begin position="23"/>
        <end position="69"/>
    </location>
</feature>
<feature type="region of interest" description="Disordered" evidence="4">
    <location>
        <begin position="202"/>
        <end position="225"/>
    </location>
</feature>
<evidence type="ECO:0000256" key="1">
    <source>
        <dbReference type="ARBA" id="ARBA00022468"/>
    </source>
</evidence>
<feature type="compositionally biased region" description="Low complexity" evidence="4">
    <location>
        <begin position="779"/>
        <end position="817"/>
    </location>
</feature>
<name>A0A8J4QAJ8_9MYCE</name>
<evidence type="ECO:0000313" key="7">
    <source>
        <dbReference type="EMBL" id="KAF2077996.1"/>
    </source>
</evidence>
<feature type="region of interest" description="Disordered" evidence="4">
    <location>
        <begin position="635"/>
        <end position="654"/>
    </location>
</feature>
<feature type="region of interest" description="Disordered" evidence="4">
    <location>
        <begin position="268"/>
        <end position="287"/>
    </location>
</feature>
<protein>
    <recommendedName>
        <fullName evidence="9">RasGEF domain-containing protein</fullName>
    </recommendedName>
</protein>
<dbReference type="Gene3D" id="2.30.29.30">
    <property type="entry name" value="Pleckstrin-homology domain (PH domain)/Phosphotyrosine-binding domain (PTB)"/>
    <property type="match status" value="1"/>
</dbReference>
<dbReference type="SMART" id="SM00324">
    <property type="entry name" value="RhoGAP"/>
    <property type="match status" value="1"/>
</dbReference>
<dbReference type="InterPro" id="IPR000198">
    <property type="entry name" value="RhoGAP_dom"/>
</dbReference>
<gene>
    <name evidence="7" type="ORF">CYY_000720</name>
</gene>
<dbReference type="SUPFAM" id="SSF48366">
    <property type="entry name" value="Ras GEF"/>
    <property type="match status" value="1"/>
</dbReference>
<feature type="compositionally biased region" description="Polar residues" evidence="4">
    <location>
        <begin position="618"/>
        <end position="628"/>
    </location>
</feature>
<dbReference type="SMART" id="SM00568">
    <property type="entry name" value="GRAM"/>
    <property type="match status" value="1"/>
</dbReference>
<feature type="region of interest" description="Disordered" evidence="4">
    <location>
        <begin position="352"/>
        <end position="390"/>
    </location>
</feature>
<feature type="compositionally biased region" description="Low complexity" evidence="4">
    <location>
        <begin position="316"/>
        <end position="325"/>
    </location>
</feature>
<feature type="region of interest" description="Disordered" evidence="4">
    <location>
        <begin position="297"/>
        <end position="331"/>
    </location>
</feature>
<dbReference type="PROSITE" id="PS50238">
    <property type="entry name" value="RHOGAP"/>
    <property type="match status" value="1"/>
</dbReference>
<feature type="region of interest" description="Disordered" evidence="4">
    <location>
        <begin position="587"/>
        <end position="628"/>
    </location>
</feature>
<organism evidence="7 8">
    <name type="scientific">Polysphondylium violaceum</name>
    <dbReference type="NCBI Taxonomy" id="133409"/>
    <lineage>
        <taxon>Eukaryota</taxon>
        <taxon>Amoebozoa</taxon>
        <taxon>Evosea</taxon>
        <taxon>Eumycetozoa</taxon>
        <taxon>Dictyostelia</taxon>
        <taxon>Dictyosteliales</taxon>
        <taxon>Dictyosteliaceae</taxon>
        <taxon>Polysphondylium</taxon>
    </lineage>
</organism>
<feature type="compositionally biased region" description="Low complexity" evidence="4">
    <location>
        <begin position="371"/>
        <end position="389"/>
    </location>
</feature>
<evidence type="ECO:0000256" key="4">
    <source>
        <dbReference type="SAM" id="MobiDB-lite"/>
    </source>
</evidence>
<dbReference type="Gene3D" id="1.10.555.10">
    <property type="entry name" value="Rho GTPase activation protein"/>
    <property type="match status" value="1"/>
</dbReference>
<dbReference type="InterPro" id="IPR008936">
    <property type="entry name" value="Rho_GTPase_activation_prot"/>
</dbReference>
<accession>A0A8J4QAJ8</accession>
<dbReference type="InterPro" id="IPR023578">
    <property type="entry name" value="Ras_GEF_dom_sf"/>
</dbReference>
<dbReference type="Gene3D" id="1.10.840.10">
    <property type="entry name" value="Ras guanine-nucleotide exchange factors catalytic domain"/>
    <property type="match status" value="1"/>
</dbReference>
<comment type="caution">
    <text evidence="7">The sequence shown here is derived from an EMBL/GenBank/DDBJ whole genome shotgun (WGS) entry which is preliminary data.</text>
</comment>
<dbReference type="PANTHER" id="PTHR23113:SF99">
    <property type="entry name" value="RASGEF DOMAIN-CONTAINING PROTEIN"/>
    <property type="match status" value="1"/>
</dbReference>
<dbReference type="InterPro" id="IPR011993">
    <property type="entry name" value="PH-like_dom_sf"/>
</dbReference>
<feature type="region of interest" description="Disordered" evidence="4">
    <location>
        <begin position="538"/>
        <end position="558"/>
    </location>
</feature>
<dbReference type="GO" id="GO:0005886">
    <property type="term" value="C:plasma membrane"/>
    <property type="evidence" value="ECO:0007669"/>
    <property type="project" value="TreeGrafter"/>
</dbReference>
<feature type="region of interest" description="Disordered" evidence="4">
    <location>
        <begin position="667"/>
        <end position="721"/>
    </location>
</feature>
<feature type="domain" description="Rho-GAP" evidence="6">
    <location>
        <begin position="874"/>
        <end position="1116"/>
    </location>
</feature>
<dbReference type="SMART" id="SM00147">
    <property type="entry name" value="RasGEF"/>
    <property type="match status" value="1"/>
</dbReference>
<keyword evidence="8" id="KW-1185">Reference proteome</keyword>
<dbReference type="GO" id="GO:0007265">
    <property type="term" value="P:Ras protein signal transduction"/>
    <property type="evidence" value="ECO:0007669"/>
    <property type="project" value="TreeGrafter"/>
</dbReference>
<dbReference type="InterPro" id="IPR036964">
    <property type="entry name" value="RASGEF_cat_dom_sf"/>
</dbReference>
<feature type="compositionally biased region" description="Acidic residues" evidence="4">
    <location>
        <begin position="109"/>
        <end position="122"/>
    </location>
</feature>
<dbReference type="SUPFAM" id="SSF48350">
    <property type="entry name" value="GTPase activation domain, GAP"/>
    <property type="match status" value="1"/>
</dbReference>